<keyword evidence="4" id="KW-1003">Cell membrane</keyword>
<reference evidence="11" key="1">
    <citation type="submission" date="2016-12" db="EMBL/GenBank/DDBJ databases">
        <authorList>
            <person name="Rodrigo-Torres L."/>
            <person name="Arahal R.D."/>
            <person name="Lucena T."/>
        </authorList>
    </citation>
    <scope>NUCLEOTIDE SEQUENCE [LARGE SCALE GENOMIC DNA]</scope>
</reference>
<evidence type="ECO:0000313" key="10">
    <source>
        <dbReference type="EMBL" id="SHO58606.1"/>
    </source>
</evidence>
<comment type="subcellular location">
    <subcellularLocation>
        <location evidence="8">Cell inner membrane</location>
        <topology evidence="8">Multi-pass membrane protein</topology>
    </subcellularLocation>
    <subcellularLocation>
        <location evidence="1">Cell membrane</location>
        <topology evidence="1">Multi-pass membrane protein</topology>
    </subcellularLocation>
</comment>
<feature type="transmembrane region" description="Helical" evidence="8">
    <location>
        <begin position="375"/>
        <end position="394"/>
    </location>
</feature>
<dbReference type="OrthoDB" id="9814303at2"/>
<feature type="domain" description="Major facilitator superfamily (MFS) profile" evidence="9">
    <location>
        <begin position="19"/>
        <end position="398"/>
    </location>
</feature>
<dbReference type="PANTHER" id="PTHR23502">
    <property type="entry name" value="MAJOR FACILITATOR SUPERFAMILY"/>
    <property type="match status" value="1"/>
</dbReference>
<dbReference type="AlphaFoldDB" id="A0A1M7Z1Q2"/>
<evidence type="ECO:0000313" key="11">
    <source>
        <dbReference type="Proteomes" id="UP000184600"/>
    </source>
</evidence>
<proteinExistence type="inferred from homology"/>
<dbReference type="InterPro" id="IPR020846">
    <property type="entry name" value="MFS_dom"/>
</dbReference>
<evidence type="ECO:0000256" key="4">
    <source>
        <dbReference type="ARBA" id="ARBA00022475"/>
    </source>
</evidence>
<feature type="transmembrane region" description="Helical" evidence="8">
    <location>
        <begin position="171"/>
        <end position="190"/>
    </location>
</feature>
<accession>A0A1M7Z1Q2</accession>
<dbReference type="SUPFAM" id="SSF103473">
    <property type="entry name" value="MFS general substrate transporter"/>
    <property type="match status" value="1"/>
</dbReference>
<protein>
    <recommendedName>
        <fullName evidence="8">Bcr/CflA family efflux transporter</fullName>
    </recommendedName>
</protein>
<organism evidence="10 11">
    <name type="scientific">Vibrio quintilis</name>
    <dbReference type="NCBI Taxonomy" id="1117707"/>
    <lineage>
        <taxon>Bacteria</taxon>
        <taxon>Pseudomonadati</taxon>
        <taxon>Pseudomonadota</taxon>
        <taxon>Gammaproteobacteria</taxon>
        <taxon>Vibrionales</taxon>
        <taxon>Vibrionaceae</taxon>
        <taxon>Vibrio</taxon>
    </lineage>
</organism>
<evidence type="ECO:0000259" key="9">
    <source>
        <dbReference type="PROSITE" id="PS50850"/>
    </source>
</evidence>
<dbReference type="EMBL" id="FRFG01000071">
    <property type="protein sequence ID" value="SHO58606.1"/>
    <property type="molecule type" value="Genomic_DNA"/>
</dbReference>
<dbReference type="InterPro" id="IPR011701">
    <property type="entry name" value="MFS"/>
</dbReference>
<dbReference type="Gene3D" id="1.20.1720.10">
    <property type="entry name" value="Multidrug resistance protein D"/>
    <property type="match status" value="1"/>
</dbReference>
<dbReference type="InterPro" id="IPR036259">
    <property type="entry name" value="MFS_trans_sf"/>
</dbReference>
<keyword evidence="11" id="KW-1185">Reference proteome</keyword>
<feature type="transmembrane region" description="Helical" evidence="8">
    <location>
        <begin position="85"/>
        <end position="102"/>
    </location>
</feature>
<evidence type="ECO:0000256" key="7">
    <source>
        <dbReference type="ARBA" id="ARBA00023136"/>
    </source>
</evidence>
<feature type="transmembrane region" description="Helical" evidence="8">
    <location>
        <begin position="345"/>
        <end position="369"/>
    </location>
</feature>
<keyword evidence="8" id="KW-0997">Cell inner membrane</keyword>
<feature type="transmembrane region" description="Helical" evidence="8">
    <location>
        <begin position="143"/>
        <end position="165"/>
    </location>
</feature>
<feature type="transmembrane region" description="Helical" evidence="8">
    <location>
        <begin position="55"/>
        <end position="73"/>
    </location>
</feature>
<dbReference type="GO" id="GO:0015385">
    <property type="term" value="F:sodium:proton antiporter activity"/>
    <property type="evidence" value="ECO:0007669"/>
    <property type="project" value="TreeGrafter"/>
</dbReference>
<dbReference type="GO" id="GO:1990961">
    <property type="term" value="P:xenobiotic detoxification by transmembrane export across the plasma membrane"/>
    <property type="evidence" value="ECO:0007669"/>
    <property type="project" value="InterPro"/>
</dbReference>
<comment type="similarity">
    <text evidence="2 8">Belongs to the major facilitator superfamily. Bcr/CmlA family.</text>
</comment>
<feature type="transmembrane region" description="Helical" evidence="8">
    <location>
        <begin position="312"/>
        <end position="333"/>
    </location>
</feature>
<evidence type="ECO:0000256" key="8">
    <source>
        <dbReference type="RuleBase" id="RU365088"/>
    </source>
</evidence>
<evidence type="ECO:0000256" key="6">
    <source>
        <dbReference type="ARBA" id="ARBA00022989"/>
    </source>
</evidence>
<evidence type="ECO:0000256" key="2">
    <source>
        <dbReference type="ARBA" id="ARBA00006236"/>
    </source>
</evidence>
<name>A0A1M7Z1Q2_9VIBR</name>
<dbReference type="RefSeq" id="WP_073586052.1">
    <property type="nucleotide sequence ID" value="NZ_AP024897.1"/>
</dbReference>
<evidence type="ECO:0000256" key="1">
    <source>
        <dbReference type="ARBA" id="ARBA00004651"/>
    </source>
</evidence>
<feature type="transmembrane region" description="Helical" evidence="8">
    <location>
        <begin position="222"/>
        <end position="246"/>
    </location>
</feature>
<evidence type="ECO:0000256" key="5">
    <source>
        <dbReference type="ARBA" id="ARBA00022692"/>
    </source>
</evidence>
<keyword evidence="3 8" id="KW-0813">Transport</keyword>
<dbReference type="GO" id="GO:0005886">
    <property type="term" value="C:plasma membrane"/>
    <property type="evidence" value="ECO:0007669"/>
    <property type="project" value="UniProtKB-SubCell"/>
</dbReference>
<keyword evidence="6 8" id="KW-1133">Transmembrane helix</keyword>
<dbReference type="Pfam" id="PF07690">
    <property type="entry name" value="MFS_1"/>
    <property type="match status" value="1"/>
</dbReference>
<dbReference type="FunFam" id="1.20.1720.10:FF:000005">
    <property type="entry name" value="Bcr/CflA family efflux transporter"/>
    <property type="match status" value="1"/>
</dbReference>
<dbReference type="CDD" id="cd17320">
    <property type="entry name" value="MFS_MdfA_MDR_like"/>
    <property type="match status" value="1"/>
</dbReference>
<dbReference type="STRING" id="1117707.VQ7734_04378"/>
<dbReference type="GO" id="GO:0042910">
    <property type="term" value="F:xenobiotic transmembrane transporter activity"/>
    <property type="evidence" value="ECO:0007669"/>
    <property type="project" value="InterPro"/>
</dbReference>
<keyword evidence="5 8" id="KW-0812">Transmembrane</keyword>
<sequence>MRQNPALASQAGRKKHTGLTITLGALTAFGPFATDMYLSGFQAIADDFHTQISEVQLSLSTFFIGMAIGQLIYGPLIDKYGRKKPLMLGIFLFTLCSVFALIAPDIHLFNGLRFFQAVGGCAGMIISRAVIKDLFDEQEAAQVLSVMMIVQSLGPILAPVIGGYLFSWCGWQSIFLFMAGFGLLSLYLSLKQVPETLAPENRARNQTGIATAFKTLLCQRSFICPTLAGSFSIATMFVFISGSPFVLMELFDVSQQHYGWLFAINAFGMVISSQINNRLLKLYSVRTIIQYAAPLGLAAGLVLFALRHTDHLIVLMMPLFICVSMVPVLAANTTAIAMENSGKQAGIASSLVGFIQFAVAGAVSALVGLLHNGTTLPMCGLILIVTALCVLLTFNDLHYHKRQMKAAHENHQTLS</sequence>
<keyword evidence="7 8" id="KW-0472">Membrane</keyword>
<dbReference type="NCBIfam" id="TIGR00710">
    <property type="entry name" value="efflux_Bcr_CflA"/>
    <property type="match status" value="1"/>
</dbReference>
<dbReference type="PANTHER" id="PTHR23502:SF132">
    <property type="entry name" value="POLYAMINE TRANSPORTER 2-RELATED"/>
    <property type="match status" value="1"/>
</dbReference>
<gene>
    <name evidence="10" type="primary">bcr_3</name>
    <name evidence="10" type="ORF">VQ7734_04378</name>
</gene>
<comment type="caution">
    <text evidence="8">Lacks conserved residue(s) required for the propagation of feature annotation.</text>
</comment>
<dbReference type="PROSITE" id="PS50850">
    <property type="entry name" value="MFS"/>
    <property type="match status" value="1"/>
</dbReference>
<feature type="transmembrane region" description="Helical" evidence="8">
    <location>
        <begin position="288"/>
        <end position="306"/>
    </location>
</feature>
<evidence type="ECO:0000256" key="3">
    <source>
        <dbReference type="ARBA" id="ARBA00022448"/>
    </source>
</evidence>
<dbReference type="Proteomes" id="UP000184600">
    <property type="component" value="Unassembled WGS sequence"/>
</dbReference>
<feature type="transmembrane region" description="Helical" evidence="8">
    <location>
        <begin position="258"/>
        <end position="276"/>
    </location>
</feature>
<feature type="transmembrane region" description="Helical" evidence="8">
    <location>
        <begin position="114"/>
        <end position="131"/>
    </location>
</feature>
<dbReference type="InterPro" id="IPR004812">
    <property type="entry name" value="Efflux_drug-R_Bcr/CmlA"/>
</dbReference>